<protein>
    <submittedName>
        <fullName evidence="2">Uncharacterized protein</fullName>
    </submittedName>
</protein>
<dbReference type="EMBL" id="CP045096">
    <property type="protein sequence ID" value="QFQ99399.1"/>
    <property type="molecule type" value="Genomic_DNA"/>
</dbReference>
<dbReference type="AlphaFoldDB" id="A0A5P8KA31"/>
<dbReference type="RefSeq" id="WP_152170821.1">
    <property type="nucleotide sequence ID" value="NZ_CP045096.1"/>
</dbReference>
<dbReference type="KEGG" id="sphv:F9278_28235"/>
<gene>
    <name evidence="2" type="ORF">F9278_28235</name>
</gene>
<proteinExistence type="predicted"/>
<feature type="region of interest" description="Disordered" evidence="1">
    <location>
        <begin position="1"/>
        <end position="24"/>
    </location>
</feature>
<sequence>MTDSAGKARPVDQQERLGEIMSDEEAATAIDPILVDRMTEVIRQTAIAICAEQPDVPEPQDLSDLDSFSVVQVLLDLENELDVKLLEELEGFRGKTFREISEYIVDIADRKEILPDFTKSVDRVWDDKGADAALEHH</sequence>
<name>A0A5P8KA31_9ACTN</name>
<evidence type="ECO:0000313" key="2">
    <source>
        <dbReference type="EMBL" id="QFQ99399.1"/>
    </source>
</evidence>
<evidence type="ECO:0000313" key="3">
    <source>
        <dbReference type="Proteomes" id="UP000327294"/>
    </source>
</evidence>
<evidence type="ECO:0000256" key="1">
    <source>
        <dbReference type="SAM" id="MobiDB-lite"/>
    </source>
</evidence>
<reference evidence="2 3" key="1">
    <citation type="submission" date="2019-10" db="EMBL/GenBank/DDBJ databases">
        <title>Streptomyces sp. strain GY16 isolated from leaves of Broussonetia papyrifera.</title>
        <authorList>
            <person name="Mo P."/>
        </authorList>
    </citation>
    <scope>NUCLEOTIDE SEQUENCE [LARGE SCALE GENOMIC DNA]</scope>
    <source>
        <strain evidence="2 3">GY16</strain>
    </source>
</reference>
<dbReference type="InterPro" id="IPR036736">
    <property type="entry name" value="ACP-like_sf"/>
</dbReference>
<dbReference type="Proteomes" id="UP000327294">
    <property type="component" value="Chromosome"/>
</dbReference>
<organism evidence="2 3">
    <name type="scientific">Streptomyces phaeolivaceus</name>
    <dbReference type="NCBI Taxonomy" id="2653200"/>
    <lineage>
        <taxon>Bacteria</taxon>
        <taxon>Bacillati</taxon>
        <taxon>Actinomycetota</taxon>
        <taxon>Actinomycetes</taxon>
        <taxon>Kitasatosporales</taxon>
        <taxon>Streptomycetaceae</taxon>
        <taxon>Streptomyces</taxon>
    </lineage>
</organism>
<dbReference type="SUPFAM" id="SSF47336">
    <property type="entry name" value="ACP-like"/>
    <property type="match status" value="1"/>
</dbReference>
<feature type="compositionally biased region" description="Basic and acidic residues" evidence="1">
    <location>
        <begin position="9"/>
        <end position="18"/>
    </location>
</feature>
<keyword evidence="3" id="KW-1185">Reference proteome</keyword>
<accession>A0A5P8KA31</accession>